<comment type="similarity">
    <text evidence="1">Belongs to the bacterial solute-binding protein 5 family.</text>
</comment>
<dbReference type="InterPro" id="IPR030678">
    <property type="entry name" value="Peptide/Ni-bd"/>
</dbReference>
<organism evidence="6 7">
    <name type="scientific">Halarchaeum grantii</name>
    <dbReference type="NCBI Taxonomy" id="1193105"/>
    <lineage>
        <taxon>Archaea</taxon>
        <taxon>Methanobacteriati</taxon>
        <taxon>Methanobacteriota</taxon>
        <taxon>Stenosarchaea group</taxon>
        <taxon>Halobacteria</taxon>
        <taxon>Halobacteriales</taxon>
        <taxon>Halobacteriaceae</taxon>
    </lineage>
</organism>
<evidence type="ECO:0000256" key="3">
    <source>
        <dbReference type="ARBA" id="ARBA00022729"/>
    </source>
</evidence>
<dbReference type="PIRSF" id="PIRSF002741">
    <property type="entry name" value="MppA"/>
    <property type="match status" value="1"/>
</dbReference>
<evidence type="ECO:0000256" key="2">
    <source>
        <dbReference type="ARBA" id="ARBA00022448"/>
    </source>
</evidence>
<dbReference type="RefSeq" id="WP_188883894.1">
    <property type="nucleotide sequence ID" value="NZ_BMPF01000003.1"/>
</dbReference>
<evidence type="ECO:0000313" key="7">
    <source>
        <dbReference type="Proteomes" id="UP000628840"/>
    </source>
</evidence>
<protein>
    <recommendedName>
        <fullName evidence="5">Solute-binding protein family 5 domain-containing protein</fullName>
    </recommendedName>
</protein>
<reference evidence="6 7" key="1">
    <citation type="journal article" date="2019" name="Int. J. Syst. Evol. Microbiol.">
        <title>The Global Catalogue of Microorganisms (GCM) 10K type strain sequencing project: providing services to taxonomists for standard genome sequencing and annotation.</title>
        <authorList>
            <consortium name="The Broad Institute Genomics Platform"/>
            <consortium name="The Broad Institute Genome Sequencing Center for Infectious Disease"/>
            <person name="Wu L."/>
            <person name="Ma J."/>
        </authorList>
    </citation>
    <scope>NUCLEOTIDE SEQUENCE [LARGE SCALE GENOMIC DNA]</scope>
    <source>
        <strain evidence="6 7">JCM 19585</strain>
    </source>
</reference>
<dbReference type="InterPro" id="IPR006311">
    <property type="entry name" value="TAT_signal"/>
</dbReference>
<dbReference type="InterPro" id="IPR000914">
    <property type="entry name" value="SBP_5_dom"/>
</dbReference>
<evidence type="ECO:0000256" key="1">
    <source>
        <dbReference type="ARBA" id="ARBA00005695"/>
    </source>
</evidence>
<comment type="caution">
    <text evidence="6">The sequence shown here is derived from an EMBL/GenBank/DDBJ whole genome shotgun (WGS) entry which is preliminary data.</text>
</comment>
<keyword evidence="3" id="KW-0732">Signal</keyword>
<keyword evidence="7" id="KW-1185">Reference proteome</keyword>
<gene>
    <name evidence="6" type="ORF">GCM10009037_23070</name>
</gene>
<name>A0A830F4N3_9EURY</name>
<dbReference type="PANTHER" id="PTHR30290:SF9">
    <property type="entry name" value="OLIGOPEPTIDE-BINDING PROTEIN APPA"/>
    <property type="match status" value="1"/>
</dbReference>
<dbReference type="Pfam" id="PF00496">
    <property type="entry name" value="SBP_bac_5"/>
    <property type="match status" value="1"/>
</dbReference>
<dbReference type="GO" id="GO:0043190">
    <property type="term" value="C:ATP-binding cassette (ABC) transporter complex"/>
    <property type="evidence" value="ECO:0007669"/>
    <property type="project" value="InterPro"/>
</dbReference>
<evidence type="ECO:0000259" key="5">
    <source>
        <dbReference type="Pfam" id="PF00496"/>
    </source>
</evidence>
<dbReference type="SUPFAM" id="SSF53850">
    <property type="entry name" value="Periplasmic binding protein-like II"/>
    <property type="match status" value="1"/>
</dbReference>
<dbReference type="Proteomes" id="UP000628840">
    <property type="component" value="Unassembled WGS sequence"/>
</dbReference>
<dbReference type="GO" id="GO:0015833">
    <property type="term" value="P:peptide transport"/>
    <property type="evidence" value="ECO:0007669"/>
    <property type="project" value="TreeGrafter"/>
</dbReference>
<dbReference type="Gene3D" id="3.40.190.10">
    <property type="entry name" value="Periplasmic binding protein-like II"/>
    <property type="match status" value="1"/>
</dbReference>
<evidence type="ECO:0000313" key="6">
    <source>
        <dbReference type="EMBL" id="GGL38812.1"/>
    </source>
</evidence>
<dbReference type="InterPro" id="IPR039424">
    <property type="entry name" value="SBP_5"/>
</dbReference>
<proteinExistence type="inferred from homology"/>
<dbReference type="AlphaFoldDB" id="A0A830F4N3"/>
<dbReference type="EMBL" id="BMPF01000003">
    <property type="protein sequence ID" value="GGL38812.1"/>
    <property type="molecule type" value="Genomic_DNA"/>
</dbReference>
<feature type="domain" description="Solute-binding protein family 5" evidence="5">
    <location>
        <begin position="107"/>
        <end position="493"/>
    </location>
</feature>
<dbReference type="GO" id="GO:0042597">
    <property type="term" value="C:periplasmic space"/>
    <property type="evidence" value="ECO:0007669"/>
    <property type="project" value="UniProtKB-ARBA"/>
</dbReference>
<accession>A0A830F4N3</accession>
<dbReference type="GO" id="GO:1904680">
    <property type="term" value="F:peptide transmembrane transporter activity"/>
    <property type="evidence" value="ECO:0007669"/>
    <property type="project" value="TreeGrafter"/>
</dbReference>
<dbReference type="OrthoDB" id="233597at2157"/>
<sequence length="604" mass="67405">MTDGPDDDSLRHARRRFLRLGGAAGVAALAGCSSETPSQSEGTDTTSTTGGDDGSDGGSGDQALTVPGRYVPTNVQWNSYAPSHYAQQGGKMVYDPFLRYNQKTDELIPYLFQDWEVDGTTLTVSLREGDTWHDGEPVTAEDVVTKFAIDQGFGYEAASYIDDATAVDEHTVEYGLKKPYRTDTILLVLSGEWMDTPTHRKYGEFAEAFENASSEEERQNVQGDVQNYQPSEPLGSGPFEFESANQQTLTLTKYEDHPTADQITFPTYEVTYSSSNQQQWAAVKNGRTFDATTTTFFPQRIVKTLPDYVEQYTVPAYNGYSMAFNHDDEDFGNRNVRRAFAHVVDQERAADLLGSSKQAVSVPAGIGSFWTGTWERNLGGETDVYQRYTDTERAAELLRQEGYTKQGGQWHKPNGERFTLTIPSPSGWSDVASMTTAVAQMLTDFGIETQNKSVENTTFFGQYWGPSDFKVVPWFWNNSALPKPFFSLSWVLTSGTVMSNLNFPEQPEVPPMGEPEGETSPADVRSTLQSLGTVSDDDRVTELTRELAWDVNQSLPMLPIVEVSGSSFWNSKRWNVPPTDTDHKYVNNEYFWFPRIGVVSPKEQ</sequence>
<evidence type="ECO:0000256" key="4">
    <source>
        <dbReference type="SAM" id="MobiDB-lite"/>
    </source>
</evidence>
<feature type="region of interest" description="Disordered" evidence="4">
    <location>
        <begin position="30"/>
        <end position="67"/>
    </location>
</feature>
<dbReference type="PANTHER" id="PTHR30290">
    <property type="entry name" value="PERIPLASMIC BINDING COMPONENT OF ABC TRANSPORTER"/>
    <property type="match status" value="1"/>
</dbReference>
<keyword evidence="2" id="KW-0813">Transport</keyword>
<dbReference type="Gene3D" id="3.10.105.10">
    <property type="entry name" value="Dipeptide-binding Protein, Domain 3"/>
    <property type="match status" value="1"/>
</dbReference>
<dbReference type="PROSITE" id="PS51318">
    <property type="entry name" value="TAT"/>
    <property type="match status" value="1"/>
</dbReference>